<gene>
    <name evidence="2" type="ORF">XNOV1_A023404</name>
</gene>
<keyword evidence="3" id="KW-1185">Reference proteome</keyword>
<evidence type="ECO:0000313" key="3">
    <source>
        <dbReference type="Proteomes" id="UP001178508"/>
    </source>
</evidence>
<keyword evidence="1" id="KW-0732">Signal</keyword>
<dbReference type="AlphaFoldDB" id="A0AAV1GSH8"/>
<reference evidence="2" key="1">
    <citation type="submission" date="2023-08" db="EMBL/GenBank/DDBJ databases">
        <authorList>
            <person name="Alioto T."/>
            <person name="Alioto T."/>
            <person name="Gomez Garrido J."/>
        </authorList>
    </citation>
    <scope>NUCLEOTIDE SEQUENCE</scope>
</reference>
<proteinExistence type="predicted"/>
<feature type="signal peptide" evidence="1">
    <location>
        <begin position="1"/>
        <end position="20"/>
    </location>
</feature>
<protein>
    <submittedName>
        <fullName evidence="2">Uncharacterized protein</fullName>
    </submittedName>
</protein>
<accession>A0AAV1GSH8</accession>
<dbReference type="Proteomes" id="UP001178508">
    <property type="component" value="Chromosome 16"/>
</dbReference>
<dbReference type="EMBL" id="OY660879">
    <property type="protein sequence ID" value="CAJ1076009.1"/>
    <property type="molecule type" value="Genomic_DNA"/>
</dbReference>
<name>A0AAV1GSH8_XYRNO</name>
<evidence type="ECO:0000313" key="2">
    <source>
        <dbReference type="EMBL" id="CAJ1076009.1"/>
    </source>
</evidence>
<feature type="chain" id="PRO_5043516542" evidence="1">
    <location>
        <begin position="21"/>
        <end position="80"/>
    </location>
</feature>
<sequence>MLLLLLAVAVAAAPLTPLAADRLEPIGEVAVRGAETSRADVSKLLRGGRDGRGRRGRGRSWLLEMNAEVFVNQFEWAEPR</sequence>
<organism evidence="2 3">
    <name type="scientific">Xyrichtys novacula</name>
    <name type="common">Pearly razorfish</name>
    <name type="synonym">Hemipteronotus novacula</name>
    <dbReference type="NCBI Taxonomy" id="13765"/>
    <lineage>
        <taxon>Eukaryota</taxon>
        <taxon>Metazoa</taxon>
        <taxon>Chordata</taxon>
        <taxon>Craniata</taxon>
        <taxon>Vertebrata</taxon>
        <taxon>Euteleostomi</taxon>
        <taxon>Actinopterygii</taxon>
        <taxon>Neopterygii</taxon>
        <taxon>Teleostei</taxon>
        <taxon>Neoteleostei</taxon>
        <taxon>Acanthomorphata</taxon>
        <taxon>Eupercaria</taxon>
        <taxon>Labriformes</taxon>
        <taxon>Labridae</taxon>
        <taxon>Xyrichtys</taxon>
    </lineage>
</organism>
<evidence type="ECO:0000256" key="1">
    <source>
        <dbReference type="SAM" id="SignalP"/>
    </source>
</evidence>